<keyword evidence="1" id="KW-0489">Methyltransferase</keyword>
<dbReference type="InterPro" id="IPR036397">
    <property type="entry name" value="RNaseH_sf"/>
</dbReference>
<dbReference type="InterPro" id="IPR052709">
    <property type="entry name" value="Transposase-MT_Hybrid"/>
</dbReference>
<dbReference type="PANTHER" id="PTHR46060">
    <property type="entry name" value="MARINER MOS1 TRANSPOSASE-LIKE PROTEIN"/>
    <property type="match status" value="1"/>
</dbReference>
<dbReference type="GO" id="GO:0008168">
    <property type="term" value="F:methyltransferase activity"/>
    <property type="evidence" value="ECO:0007669"/>
    <property type="project" value="UniProtKB-KW"/>
</dbReference>
<dbReference type="Proteomes" id="UP000478052">
    <property type="component" value="Unassembled WGS sequence"/>
</dbReference>
<evidence type="ECO:0000313" key="2">
    <source>
        <dbReference type="Proteomes" id="UP000478052"/>
    </source>
</evidence>
<gene>
    <name evidence="1" type="ORF">FWK35_00028508</name>
</gene>
<protein>
    <submittedName>
        <fullName evidence="1">Histone-lysine N-methyltransferase SETMAR-like</fullName>
    </submittedName>
</protein>
<keyword evidence="1" id="KW-0808">Transferase</keyword>
<reference evidence="1 2" key="1">
    <citation type="submission" date="2019-08" db="EMBL/GenBank/DDBJ databases">
        <title>Whole genome of Aphis craccivora.</title>
        <authorList>
            <person name="Voronova N.V."/>
            <person name="Shulinski R.S."/>
            <person name="Bandarenka Y.V."/>
            <person name="Zhorov D.G."/>
            <person name="Warner D."/>
        </authorList>
    </citation>
    <scope>NUCLEOTIDE SEQUENCE [LARGE SCALE GENOMIC DNA]</scope>
    <source>
        <strain evidence="1">180601</strain>
        <tissue evidence="1">Whole Body</tissue>
    </source>
</reference>
<dbReference type="Gene3D" id="3.30.420.10">
    <property type="entry name" value="Ribonuclease H-like superfamily/Ribonuclease H"/>
    <property type="match status" value="1"/>
</dbReference>
<dbReference type="InterPro" id="IPR001888">
    <property type="entry name" value="Transposase_1"/>
</dbReference>
<dbReference type="AlphaFoldDB" id="A0A6G0VQ50"/>
<proteinExistence type="predicted"/>
<organism evidence="1 2">
    <name type="scientific">Aphis craccivora</name>
    <name type="common">Cowpea aphid</name>
    <dbReference type="NCBI Taxonomy" id="307492"/>
    <lineage>
        <taxon>Eukaryota</taxon>
        <taxon>Metazoa</taxon>
        <taxon>Ecdysozoa</taxon>
        <taxon>Arthropoda</taxon>
        <taxon>Hexapoda</taxon>
        <taxon>Insecta</taxon>
        <taxon>Pterygota</taxon>
        <taxon>Neoptera</taxon>
        <taxon>Paraneoptera</taxon>
        <taxon>Hemiptera</taxon>
        <taxon>Sternorrhyncha</taxon>
        <taxon>Aphidomorpha</taxon>
        <taxon>Aphidoidea</taxon>
        <taxon>Aphididae</taxon>
        <taxon>Aphidini</taxon>
        <taxon>Aphis</taxon>
        <taxon>Aphis</taxon>
    </lineage>
</organism>
<sequence>MASLNFTKTKKNLTNSGHESKNDGYRFLGRKGVLLVDFMERGTTITADVYCKMLNKLRRAIQNRRRGKLSSGIILLHDNARPHTAAKTQEKIQDFLWELFNHPPYSPDLTPSDYFLFLHFKKWIGGQCFENDKELQNAVENWFNSQAASF</sequence>
<evidence type="ECO:0000313" key="1">
    <source>
        <dbReference type="EMBL" id="KAF0705241.1"/>
    </source>
</evidence>
<accession>A0A6G0VQ50</accession>
<dbReference type="GO" id="GO:0032259">
    <property type="term" value="P:methylation"/>
    <property type="evidence" value="ECO:0007669"/>
    <property type="project" value="UniProtKB-KW"/>
</dbReference>
<name>A0A6G0VQ50_APHCR</name>
<keyword evidence="2" id="KW-1185">Reference proteome</keyword>
<dbReference type="PANTHER" id="PTHR46060:SF1">
    <property type="entry name" value="MARINER MOS1 TRANSPOSASE-LIKE PROTEIN"/>
    <property type="match status" value="1"/>
</dbReference>
<dbReference type="EMBL" id="VUJU01013299">
    <property type="protein sequence ID" value="KAF0705241.1"/>
    <property type="molecule type" value="Genomic_DNA"/>
</dbReference>
<comment type="caution">
    <text evidence="1">The sequence shown here is derived from an EMBL/GenBank/DDBJ whole genome shotgun (WGS) entry which is preliminary data.</text>
</comment>
<dbReference type="OrthoDB" id="6613112at2759"/>
<dbReference type="GO" id="GO:0003676">
    <property type="term" value="F:nucleic acid binding"/>
    <property type="evidence" value="ECO:0007669"/>
    <property type="project" value="InterPro"/>
</dbReference>
<dbReference type="Pfam" id="PF01359">
    <property type="entry name" value="Transposase_1"/>
    <property type="match status" value="1"/>
</dbReference>